<dbReference type="KEGG" id="mflu:HZU40_24450"/>
<dbReference type="RefSeq" id="WP_187096090.1">
    <property type="nucleotide sequence ID" value="NZ_CP059894.1"/>
</dbReference>
<dbReference type="Proteomes" id="UP000515498">
    <property type="component" value="Chromosome"/>
</dbReference>
<name>A0A7G8PAG7_9MYCO</name>
<accession>A0A7G8PAG7</accession>
<dbReference type="AlphaFoldDB" id="A0A7G8PAG7"/>
<sequence length="327" mass="35974">MEYGGELYAERLRLKQQAAALAAGNAEWTERLSDVVRKKLCGAWEDSSSAFEPLHNEMLIEPIAQRTRRSLGRALRPGHMTPPRNESELLQATLDGNDVGNDELLSLIEAEHEVLNNYTPPQPTASALAIFGPHVRLESGSGGSYDLSGIDRREQAAEQFRNRVNEIFEAHIIGFQLHQNSRLVPVQSHEMHNAVVAPTLYLLHSQPRFAAAERAYQDALKELRNRDPGDAITDAGTALQETLVALGCAGNNISNLLASAKQIGLVRENESPLTDSIPQVIRWAARQRNAGEAHRGDADYTMSDAWMVVHVVGALIIRLSEARPATT</sequence>
<proteinExistence type="predicted"/>
<protein>
    <recommendedName>
        <fullName evidence="3">Abortive infection protein-like C-terminal domain-containing protein</fullName>
    </recommendedName>
</protein>
<evidence type="ECO:0008006" key="3">
    <source>
        <dbReference type="Google" id="ProtNLM"/>
    </source>
</evidence>
<evidence type="ECO:0000313" key="2">
    <source>
        <dbReference type="Proteomes" id="UP000515498"/>
    </source>
</evidence>
<organism evidence="1 2">
    <name type="scientific">Mycolicibacterium fluoranthenivorans</name>
    <dbReference type="NCBI Taxonomy" id="258505"/>
    <lineage>
        <taxon>Bacteria</taxon>
        <taxon>Bacillati</taxon>
        <taxon>Actinomycetota</taxon>
        <taxon>Actinomycetes</taxon>
        <taxon>Mycobacteriales</taxon>
        <taxon>Mycobacteriaceae</taxon>
        <taxon>Mycolicibacterium</taxon>
    </lineage>
</organism>
<evidence type="ECO:0000313" key="1">
    <source>
        <dbReference type="EMBL" id="QNJ91333.1"/>
    </source>
</evidence>
<reference evidence="1 2" key="1">
    <citation type="submission" date="2020-07" db="EMBL/GenBank/DDBJ databases">
        <title>Draft genome sequence of four isobutane-metabolizing strains capable of cometabolically degrading diverse ether contaminants.</title>
        <authorList>
            <person name="Chen W."/>
            <person name="Faulkner N."/>
            <person name="Smith C."/>
            <person name="Hyman M."/>
        </authorList>
    </citation>
    <scope>NUCLEOTIDE SEQUENCE [LARGE SCALE GENOMIC DNA]</scope>
    <source>
        <strain evidence="1 2">2A</strain>
    </source>
</reference>
<gene>
    <name evidence="1" type="ORF">HZU40_24450</name>
</gene>
<dbReference type="EMBL" id="CP059894">
    <property type="protein sequence ID" value="QNJ91333.1"/>
    <property type="molecule type" value="Genomic_DNA"/>
</dbReference>